<protein>
    <submittedName>
        <fullName evidence="1">Regulator</fullName>
    </submittedName>
</protein>
<organism evidence="1 2">
    <name type="scientific">Vibrio diazotrophicus</name>
    <dbReference type="NCBI Taxonomy" id="685"/>
    <lineage>
        <taxon>Bacteria</taxon>
        <taxon>Pseudomonadati</taxon>
        <taxon>Pseudomonadota</taxon>
        <taxon>Gammaproteobacteria</taxon>
        <taxon>Vibrionales</taxon>
        <taxon>Vibrionaceae</taxon>
        <taxon>Vibrio</taxon>
    </lineage>
</organism>
<gene>
    <name evidence="1" type="ORF">C1N32_16525</name>
</gene>
<accession>A0A2J8HYV6</accession>
<dbReference type="Proteomes" id="UP000236449">
    <property type="component" value="Unassembled WGS sequence"/>
</dbReference>
<dbReference type="EMBL" id="POSK01000011">
    <property type="protein sequence ID" value="PNI03457.1"/>
    <property type="molecule type" value="Genomic_DNA"/>
</dbReference>
<sequence length="122" mass="14338">MKYNKMHKNLFFREVLCGLTVEETAKLCFKTVRQVKLWDGGKTDIPPECKRLMRMIKGRELHHKPDWEGFQMRGNYLILPNGQQITSQRLLTAISVLEIESEVEIKTTSKLIKYARMLSRLI</sequence>
<evidence type="ECO:0000313" key="2">
    <source>
        <dbReference type="Proteomes" id="UP000236449"/>
    </source>
</evidence>
<dbReference type="OrthoDB" id="5816214at2"/>
<reference evidence="1 2" key="1">
    <citation type="submission" date="2018-01" db="EMBL/GenBank/DDBJ databases">
        <title>Draft genome sequences of six Vibrio diazotrophicus strains isolated from deep-sea sediments of the Baltic Sea.</title>
        <authorList>
            <person name="Castillo D."/>
            <person name="Vandieken V."/>
            <person name="Chiang O."/>
            <person name="Middelboe M."/>
        </authorList>
    </citation>
    <scope>NUCLEOTIDE SEQUENCE [LARGE SCALE GENOMIC DNA]</scope>
    <source>
        <strain evidence="1 2">60.27F</strain>
    </source>
</reference>
<evidence type="ECO:0000313" key="1">
    <source>
        <dbReference type="EMBL" id="PNI03457.1"/>
    </source>
</evidence>
<proteinExistence type="predicted"/>
<name>A0A2J8HYV6_VIBDI</name>
<dbReference type="Pfam" id="PF12375">
    <property type="entry name" value="DUF3653"/>
    <property type="match status" value="1"/>
</dbReference>
<comment type="caution">
    <text evidence="1">The sequence shown here is derived from an EMBL/GenBank/DDBJ whole genome shotgun (WGS) entry which is preliminary data.</text>
</comment>
<dbReference type="AlphaFoldDB" id="A0A2J8HYV6"/>
<dbReference type="InterPro" id="IPR021077">
    <property type="entry name" value="Phage_phi-Lf_Orf112"/>
</dbReference>